<gene>
    <name evidence="1" type="ORF">GCM10009663_16070</name>
</gene>
<evidence type="ECO:0008006" key="3">
    <source>
        <dbReference type="Google" id="ProtNLM"/>
    </source>
</evidence>
<reference evidence="1 2" key="1">
    <citation type="journal article" date="2019" name="Int. J. Syst. Evol. Microbiol.">
        <title>The Global Catalogue of Microorganisms (GCM) 10K type strain sequencing project: providing services to taxonomists for standard genome sequencing and annotation.</title>
        <authorList>
            <consortium name="The Broad Institute Genomics Platform"/>
            <consortium name="The Broad Institute Genome Sequencing Center for Infectious Disease"/>
            <person name="Wu L."/>
            <person name="Ma J."/>
        </authorList>
    </citation>
    <scope>NUCLEOTIDE SEQUENCE [LARGE SCALE GENOMIC DNA]</scope>
    <source>
        <strain evidence="1 2">JCM 13002</strain>
    </source>
</reference>
<protein>
    <recommendedName>
        <fullName evidence="3">Esterase</fullName>
    </recommendedName>
</protein>
<dbReference type="Gene3D" id="3.40.50.1820">
    <property type="entry name" value="alpha/beta hydrolase"/>
    <property type="match status" value="1"/>
</dbReference>
<accession>A0ABN1TD62</accession>
<sequence>MEAAVPGPDGRPRAVRVWLPAQYRTDPQARFPVIVLSSGTARKTADAELPDLFDGIASAVKLGRSRPVLVVAPEAPSGTEHPCELVAAAPQAVADDAALRTAVTTAFRTLSAGPDSWGVLGVESGAPCAAAAGLTRPDLYGAAAAVSGRYDAAALASAAADAPADSAGRLLLAAAKADTAGVGAARALQTALHGGRGPAARADVKVSDIVQDYTHERERLRLVRVAVQYLADSLDRAR</sequence>
<comment type="caution">
    <text evidence="1">The sequence shown here is derived from an EMBL/GenBank/DDBJ whole genome shotgun (WGS) entry which is preliminary data.</text>
</comment>
<organism evidence="1 2">
    <name type="scientific">Kitasatospora arboriphila</name>
    <dbReference type="NCBI Taxonomy" id="258052"/>
    <lineage>
        <taxon>Bacteria</taxon>
        <taxon>Bacillati</taxon>
        <taxon>Actinomycetota</taxon>
        <taxon>Actinomycetes</taxon>
        <taxon>Kitasatosporales</taxon>
        <taxon>Streptomycetaceae</taxon>
        <taxon>Kitasatospora</taxon>
    </lineage>
</organism>
<name>A0ABN1TD62_9ACTN</name>
<evidence type="ECO:0000313" key="2">
    <source>
        <dbReference type="Proteomes" id="UP001499987"/>
    </source>
</evidence>
<dbReference type="EMBL" id="BAAALD010000010">
    <property type="protein sequence ID" value="GAA1075685.1"/>
    <property type="molecule type" value="Genomic_DNA"/>
</dbReference>
<dbReference type="InterPro" id="IPR029058">
    <property type="entry name" value="AB_hydrolase_fold"/>
</dbReference>
<dbReference type="Proteomes" id="UP001499987">
    <property type="component" value="Unassembled WGS sequence"/>
</dbReference>
<dbReference type="SUPFAM" id="SSF53474">
    <property type="entry name" value="alpha/beta-Hydrolases"/>
    <property type="match status" value="1"/>
</dbReference>
<proteinExistence type="predicted"/>
<keyword evidence="2" id="KW-1185">Reference proteome</keyword>
<evidence type="ECO:0000313" key="1">
    <source>
        <dbReference type="EMBL" id="GAA1075685.1"/>
    </source>
</evidence>